<protein>
    <submittedName>
        <fullName evidence="2">Uncharacterized protein</fullName>
    </submittedName>
</protein>
<accession>A0A9D4KXD0</accession>
<sequence>MGDLDAKVGNNNSEREFIMGNKTELFGDFCGPNDLALRGILFPCQPTRNKTESRSSTPLHSDADLGEAQYIDRKSSTTQRHEGTLSNITKQLREAREIPTGHYELQMVIFCPNQKTKLTCGENTLRL</sequence>
<dbReference type="EMBL" id="JAIWYP010000003">
    <property type="protein sequence ID" value="KAH3847630.1"/>
    <property type="molecule type" value="Genomic_DNA"/>
</dbReference>
<reference evidence="2" key="1">
    <citation type="journal article" date="2019" name="bioRxiv">
        <title>The Genome of the Zebra Mussel, Dreissena polymorpha: A Resource for Invasive Species Research.</title>
        <authorList>
            <person name="McCartney M.A."/>
            <person name="Auch B."/>
            <person name="Kono T."/>
            <person name="Mallez S."/>
            <person name="Zhang Y."/>
            <person name="Obille A."/>
            <person name="Becker A."/>
            <person name="Abrahante J.E."/>
            <person name="Garbe J."/>
            <person name="Badalamenti J.P."/>
            <person name="Herman A."/>
            <person name="Mangelson H."/>
            <person name="Liachko I."/>
            <person name="Sullivan S."/>
            <person name="Sone E.D."/>
            <person name="Koren S."/>
            <person name="Silverstein K.A.T."/>
            <person name="Beckman K.B."/>
            <person name="Gohl D.M."/>
        </authorList>
    </citation>
    <scope>NUCLEOTIDE SEQUENCE</scope>
    <source>
        <strain evidence="2">Duluth1</strain>
        <tissue evidence="2">Whole animal</tissue>
    </source>
</reference>
<proteinExistence type="predicted"/>
<gene>
    <name evidence="2" type="ORF">DPMN_089958</name>
</gene>
<organism evidence="2 3">
    <name type="scientific">Dreissena polymorpha</name>
    <name type="common">Zebra mussel</name>
    <name type="synonym">Mytilus polymorpha</name>
    <dbReference type="NCBI Taxonomy" id="45954"/>
    <lineage>
        <taxon>Eukaryota</taxon>
        <taxon>Metazoa</taxon>
        <taxon>Spiralia</taxon>
        <taxon>Lophotrochozoa</taxon>
        <taxon>Mollusca</taxon>
        <taxon>Bivalvia</taxon>
        <taxon>Autobranchia</taxon>
        <taxon>Heteroconchia</taxon>
        <taxon>Euheterodonta</taxon>
        <taxon>Imparidentia</taxon>
        <taxon>Neoheterodontei</taxon>
        <taxon>Myida</taxon>
        <taxon>Dreissenoidea</taxon>
        <taxon>Dreissenidae</taxon>
        <taxon>Dreissena</taxon>
    </lineage>
</organism>
<feature type="compositionally biased region" description="Basic and acidic residues" evidence="1">
    <location>
        <begin position="70"/>
        <end position="83"/>
    </location>
</feature>
<comment type="caution">
    <text evidence="2">The sequence shown here is derived from an EMBL/GenBank/DDBJ whole genome shotgun (WGS) entry which is preliminary data.</text>
</comment>
<dbReference type="AlphaFoldDB" id="A0A9D4KXD0"/>
<feature type="region of interest" description="Disordered" evidence="1">
    <location>
        <begin position="46"/>
        <end position="83"/>
    </location>
</feature>
<evidence type="ECO:0000313" key="2">
    <source>
        <dbReference type="EMBL" id="KAH3847630.1"/>
    </source>
</evidence>
<keyword evidence="3" id="KW-1185">Reference proteome</keyword>
<evidence type="ECO:0000256" key="1">
    <source>
        <dbReference type="SAM" id="MobiDB-lite"/>
    </source>
</evidence>
<reference evidence="2" key="2">
    <citation type="submission" date="2020-11" db="EMBL/GenBank/DDBJ databases">
        <authorList>
            <person name="McCartney M.A."/>
            <person name="Auch B."/>
            <person name="Kono T."/>
            <person name="Mallez S."/>
            <person name="Becker A."/>
            <person name="Gohl D.M."/>
            <person name="Silverstein K.A.T."/>
            <person name="Koren S."/>
            <person name="Bechman K.B."/>
            <person name="Herman A."/>
            <person name="Abrahante J.E."/>
            <person name="Garbe J."/>
        </authorList>
    </citation>
    <scope>NUCLEOTIDE SEQUENCE</scope>
    <source>
        <strain evidence="2">Duluth1</strain>
        <tissue evidence="2">Whole animal</tissue>
    </source>
</reference>
<dbReference type="Proteomes" id="UP000828390">
    <property type="component" value="Unassembled WGS sequence"/>
</dbReference>
<evidence type="ECO:0000313" key="3">
    <source>
        <dbReference type="Proteomes" id="UP000828390"/>
    </source>
</evidence>
<name>A0A9D4KXD0_DREPO</name>